<keyword evidence="17" id="KW-1185">Reference proteome</keyword>
<dbReference type="FunFam" id="3.10.450.240:FF:000002">
    <property type="entry name" value="Mitochondrial import inner membrane translocase subunit TIM44"/>
    <property type="match status" value="1"/>
</dbReference>
<comment type="similarity">
    <text evidence="2 13">Belongs to the Tim44 family.</text>
</comment>
<gene>
    <name evidence="16" type="ORF">NP233_g5168</name>
</gene>
<dbReference type="EMBL" id="JANIEX010000298">
    <property type="protein sequence ID" value="KAJ3569252.1"/>
    <property type="molecule type" value="Genomic_DNA"/>
</dbReference>
<feature type="coiled-coil region" evidence="14">
    <location>
        <begin position="97"/>
        <end position="124"/>
    </location>
</feature>
<protein>
    <recommendedName>
        <fullName evidence="12 13">Mitochondrial import inner membrane translocase subunit TIM44</fullName>
    </recommendedName>
</protein>
<evidence type="ECO:0000256" key="12">
    <source>
        <dbReference type="ARBA" id="ARBA00074309"/>
    </source>
</evidence>
<evidence type="ECO:0000259" key="15">
    <source>
        <dbReference type="SMART" id="SM00978"/>
    </source>
</evidence>
<accession>A0AAD5VX05</accession>
<evidence type="ECO:0000256" key="7">
    <source>
        <dbReference type="ARBA" id="ARBA00022927"/>
    </source>
</evidence>
<dbReference type="InterPro" id="IPR032710">
    <property type="entry name" value="NTF2-like_dom_sf"/>
</dbReference>
<keyword evidence="5 13" id="KW-0999">Mitochondrion inner membrane</keyword>
<dbReference type="AlphaFoldDB" id="A0AAD5VX05"/>
<keyword evidence="4" id="KW-0547">Nucleotide-binding</keyword>
<keyword evidence="10 13" id="KW-0496">Mitochondrion</keyword>
<dbReference type="Gene3D" id="3.10.450.240">
    <property type="match status" value="1"/>
</dbReference>
<dbReference type="InterPro" id="IPR007379">
    <property type="entry name" value="Tim44-like_dom"/>
</dbReference>
<dbReference type="PANTHER" id="PTHR10721:SF1">
    <property type="entry name" value="MITOCHONDRIAL IMPORT INNER MEMBRANE TRANSLOCASE SUBUNIT TIM44"/>
    <property type="match status" value="1"/>
</dbReference>
<keyword evidence="14" id="KW-0175">Coiled coil</keyword>
<dbReference type="Proteomes" id="UP001213000">
    <property type="component" value="Unassembled WGS sequence"/>
</dbReference>
<dbReference type="GO" id="GO:0030150">
    <property type="term" value="P:protein import into mitochondrial matrix"/>
    <property type="evidence" value="ECO:0007669"/>
    <property type="project" value="InterPro"/>
</dbReference>
<dbReference type="SUPFAM" id="SSF54427">
    <property type="entry name" value="NTF2-like"/>
    <property type="match status" value="1"/>
</dbReference>
<evidence type="ECO:0000256" key="5">
    <source>
        <dbReference type="ARBA" id="ARBA00022792"/>
    </source>
</evidence>
<dbReference type="SMART" id="SM00978">
    <property type="entry name" value="Tim44"/>
    <property type="match status" value="1"/>
</dbReference>
<evidence type="ECO:0000256" key="14">
    <source>
        <dbReference type="SAM" id="Coils"/>
    </source>
</evidence>
<evidence type="ECO:0000256" key="9">
    <source>
        <dbReference type="ARBA" id="ARBA00023010"/>
    </source>
</evidence>
<proteinExistence type="inferred from homology"/>
<dbReference type="InterPro" id="IPR017303">
    <property type="entry name" value="Tim44"/>
</dbReference>
<evidence type="ECO:0000256" key="3">
    <source>
        <dbReference type="ARBA" id="ARBA00022448"/>
    </source>
</evidence>
<evidence type="ECO:0000256" key="4">
    <source>
        <dbReference type="ARBA" id="ARBA00022741"/>
    </source>
</evidence>
<comment type="caution">
    <text evidence="16">The sequence shown here is derived from an EMBL/GenBank/DDBJ whole genome shotgun (WGS) entry which is preliminary data.</text>
</comment>
<dbReference type="PANTHER" id="PTHR10721">
    <property type="entry name" value="MITOCHONDRIAL IMPORT INNER MEMBRANE TRANSLOCASE SUBUNIT TIM44"/>
    <property type="match status" value="1"/>
</dbReference>
<dbReference type="Pfam" id="PF04280">
    <property type="entry name" value="Tim44"/>
    <property type="match status" value="1"/>
</dbReference>
<evidence type="ECO:0000256" key="13">
    <source>
        <dbReference type="PIRNR" id="PIRNR037871"/>
    </source>
</evidence>
<comment type="subcellular location">
    <subcellularLocation>
        <location evidence="1">Mitochondrion inner membrane</location>
        <topology evidence="1">Peripheral membrane protein</topology>
    </subcellularLocation>
</comment>
<dbReference type="PIRSF" id="PIRSF037871">
    <property type="entry name" value="TIM44"/>
    <property type="match status" value="1"/>
</dbReference>
<sequence length="487" mass="55096">MVKNRGFYGPKARDPKNLRRVIGASRKSANASMLPRNLQALVFRNAVRARSFAARPVAYPPPFRIAGSSVTTAGFHSSSRRQNELPKSPFQTFVEVLREELKKNRELQDNVKQLQGDVDKFQDSEAMKKARAAYERARLTSSIKENPRLRAAAEELKKTGVKVGDAVGEALKSMEESEVMRAISRATNAVSSTIDKTTEPIRNTAAYKTFAETLVDALDDSGSAKHAGFEEKEARRLRRQNVWQRLARRRVLDADACKRIRSRAGQSLVLHKDSPRQEAWNRMKETNPLLKSFVSMRQAYDESENPVVSSMRSVTQTIGSWFDENETAQVQRLMKILDPTFTREGFERELREYIIPEVVDAYLSADQEALKAWCGEATYNVLWATMETYLRQGLVSDSKVLDIRQVDVSDAKILENNIPIFLVTFVTQEVLMFRNAKSGEITVGADNKVEQCVYVAAITRVEEELDNELTGGWKVIEMGRRSGRAYL</sequence>
<reference evidence="16" key="1">
    <citation type="submission" date="2022-07" db="EMBL/GenBank/DDBJ databases">
        <title>Genome Sequence of Leucocoprinus birnbaumii.</title>
        <authorList>
            <person name="Buettner E."/>
        </authorList>
    </citation>
    <scope>NUCLEOTIDE SEQUENCE</scope>
    <source>
        <strain evidence="16">VT141</strain>
    </source>
</reference>
<name>A0AAD5VX05_9AGAR</name>
<keyword evidence="3 13" id="KW-0813">Transport</keyword>
<dbReference type="GO" id="GO:0005524">
    <property type="term" value="F:ATP binding"/>
    <property type="evidence" value="ECO:0007669"/>
    <property type="project" value="UniProtKB-KW"/>
</dbReference>
<evidence type="ECO:0000256" key="10">
    <source>
        <dbReference type="ARBA" id="ARBA00023128"/>
    </source>
</evidence>
<keyword evidence="6" id="KW-0067">ATP-binding</keyword>
<keyword evidence="9 13" id="KW-0811">Translocation</keyword>
<feature type="domain" description="Tim44-like" evidence="15">
    <location>
        <begin position="327"/>
        <end position="480"/>
    </location>
</feature>
<evidence type="ECO:0000313" key="16">
    <source>
        <dbReference type="EMBL" id="KAJ3569252.1"/>
    </source>
</evidence>
<evidence type="ECO:0000313" key="17">
    <source>
        <dbReference type="Proteomes" id="UP001213000"/>
    </source>
</evidence>
<keyword evidence="11 13" id="KW-0472">Membrane</keyword>
<evidence type="ECO:0000256" key="6">
    <source>
        <dbReference type="ARBA" id="ARBA00022840"/>
    </source>
</evidence>
<evidence type="ECO:0000256" key="1">
    <source>
        <dbReference type="ARBA" id="ARBA00004637"/>
    </source>
</evidence>
<dbReference type="GO" id="GO:0005743">
    <property type="term" value="C:mitochondrial inner membrane"/>
    <property type="evidence" value="ECO:0007669"/>
    <property type="project" value="UniProtKB-SubCell"/>
</dbReference>
<dbReference type="InterPro" id="IPR039544">
    <property type="entry name" value="Tim44-like"/>
</dbReference>
<keyword evidence="7 13" id="KW-0653">Protein transport</keyword>
<comment type="function">
    <text evidence="13">Essential component of the PAM complex, a complex required for the translocation of transit peptide-containing proteins from the inner membrane into the mitochondrial matrix in an ATP-dependent manner.</text>
</comment>
<dbReference type="GO" id="GO:0051087">
    <property type="term" value="F:protein-folding chaperone binding"/>
    <property type="evidence" value="ECO:0007669"/>
    <property type="project" value="InterPro"/>
</dbReference>
<evidence type="ECO:0000256" key="11">
    <source>
        <dbReference type="ARBA" id="ARBA00023136"/>
    </source>
</evidence>
<evidence type="ECO:0000256" key="2">
    <source>
        <dbReference type="ARBA" id="ARBA00009597"/>
    </source>
</evidence>
<organism evidence="16 17">
    <name type="scientific">Leucocoprinus birnbaumii</name>
    <dbReference type="NCBI Taxonomy" id="56174"/>
    <lineage>
        <taxon>Eukaryota</taxon>
        <taxon>Fungi</taxon>
        <taxon>Dikarya</taxon>
        <taxon>Basidiomycota</taxon>
        <taxon>Agaricomycotina</taxon>
        <taxon>Agaricomycetes</taxon>
        <taxon>Agaricomycetidae</taxon>
        <taxon>Agaricales</taxon>
        <taxon>Agaricineae</taxon>
        <taxon>Agaricaceae</taxon>
        <taxon>Leucocoprinus</taxon>
    </lineage>
</organism>
<evidence type="ECO:0000256" key="8">
    <source>
        <dbReference type="ARBA" id="ARBA00022946"/>
    </source>
</evidence>
<keyword evidence="8" id="KW-0809">Transit peptide</keyword>